<evidence type="ECO:0000313" key="2">
    <source>
        <dbReference type="EMBL" id="MFC0547902.1"/>
    </source>
</evidence>
<reference evidence="2 3" key="1">
    <citation type="submission" date="2024-09" db="EMBL/GenBank/DDBJ databases">
        <authorList>
            <person name="Sun Q."/>
            <person name="Mori K."/>
        </authorList>
    </citation>
    <scope>NUCLEOTIDE SEQUENCE [LARGE SCALE GENOMIC DNA]</scope>
    <source>
        <strain evidence="2 3">TBRC 1432</strain>
    </source>
</reference>
<organism evidence="2 3">
    <name type="scientific">Kutzneria chonburiensis</name>
    <dbReference type="NCBI Taxonomy" id="1483604"/>
    <lineage>
        <taxon>Bacteria</taxon>
        <taxon>Bacillati</taxon>
        <taxon>Actinomycetota</taxon>
        <taxon>Actinomycetes</taxon>
        <taxon>Pseudonocardiales</taxon>
        <taxon>Pseudonocardiaceae</taxon>
        <taxon>Kutzneria</taxon>
    </lineage>
</organism>
<dbReference type="Proteomes" id="UP001589810">
    <property type="component" value="Unassembled WGS sequence"/>
</dbReference>
<dbReference type="RefSeq" id="WP_273938253.1">
    <property type="nucleotide sequence ID" value="NZ_CP097263.1"/>
</dbReference>
<feature type="region of interest" description="Disordered" evidence="1">
    <location>
        <begin position="227"/>
        <end position="535"/>
    </location>
</feature>
<evidence type="ECO:0000313" key="3">
    <source>
        <dbReference type="Proteomes" id="UP001589810"/>
    </source>
</evidence>
<comment type="caution">
    <text evidence="2">The sequence shown here is derived from an EMBL/GenBank/DDBJ whole genome shotgun (WGS) entry which is preliminary data.</text>
</comment>
<feature type="compositionally biased region" description="Basic and acidic residues" evidence="1">
    <location>
        <begin position="339"/>
        <end position="354"/>
    </location>
</feature>
<gene>
    <name evidence="2" type="ORF">ACFFH7_40800</name>
</gene>
<feature type="compositionally biased region" description="Basic and acidic residues" evidence="1">
    <location>
        <begin position="244"/>
        <end position="253"/>
    </location>
</feature>
<feature type="compositionally biased region" description="Polar residues" evidence="1">
    <location>
        <begin position="8"/>
        <end position="17"/>
    </location>
</feature>
<keyword evidence="3" id="KW-1185">Reference proteome</keyword>
<feature type="compositionally biased region" description="Low complexity" evidence="1">
    <location>
        <begin position="388"/>
        <end position="397"/>
    </location>
</feature>
<feature type="compositionally biased region" description="Gly residues" evidence="1">
    <location>
        <begin position="417"/>
        <end position="434"/>
    </location>
</feature>
<feature type="compositionally biased region" description="Acidic residues" evidence="1">
    <location>
        <begin position="721"/>
        <end position="732"/>
    </location>
</feature>
<protein>
    <submittedName>
        <fullName evidence="2">Uncharacterized protein</fullName>
    </submittedName>
</protein>
<feature type="region of interest" description="Disordered" evidence="1">
    <location>
        <begin position="707"/>
        <end position="732"/>
    </location>
</feature>
<evidence type="ECO:0000256" key="1">
    <source>
        <dbReference type="SAM" id="MobiDB-lite"/>
    </source>
</evidence>
<feature type="region of interest" description="Disordered" evidence="1">
    <location>
        <begin position="1"/>
        <end position="36"/>
    </location>
</feature>
<feature type="compositionally biased region" description="Basic and acidic residues" evidence="1">
    <location>
        <begin position="26"/>
        <end position="36"/>
    </location>
</feature>
<dbReference type="EMBL" id="JBHLUD010000015">
    <property type="protein sequence ID" value="MFC0547902.1"/>
    <property type="molecule type" value="Genomic_DNA"/>
</dbReference>
<proteinExistence type="predicted"/>
<sequence>MTDDGSKTKPTGTTTHSDGGVWPDGDDGKATMDPADRGKDFAGLDWKSIEALVLGGGALPKGQGADTVTYVDPQTLVNSAAVLRSAYLNLHMVARSIADQTNALAGEDGSWKGPAAARFRVMMLNLSHKVDAVANVIVDAKNGHDVPEQLLDLGGWLVWAQNELRNIDYFYAKQIWDLGSEYRLDGNRAFISKKPEVVEMMTNDMRKVGDQLATHYYDHFVLPGFSNPKALPEPTPEPPGGGDKGGKGGDKYDANVPKPQPQPTPFHYAPPNLKNNPDYKPGPPPGDHKTDPPPKYQTDPPPHYKTDPPPGYQGGPPPVNQQQPPAIQHYNPNSGPENKNLHGPDKLNDPDNLLHYKSSPPPGNTGGPPVTPVPLTLGPGPATGGGDNLKLPNRNLGPGPGTGGGNNLKYPNRDFGPGPGTGGGENLKSPGGGDIRSPHISDPPGGTDHLHDNALNPTQLPPGLQNNNTRGGGGTPFMPPNGMGGSGLQNPPVADRPDSSGLLGGVEHAWTGNTPDNLGDPRVHGETPPQSPNSWGMPFMPPGGMGGSGMQNPPVAERPDSAGLLGGEHLAWTGEQPDGVGDPESTGATPAGIWAGPEPIMGLYESDLPNLPAAVETVKQQQLLPGWPATPPAGRTEPEEPEMNWVAEDVRVPVVRPTGAEDMSAWDVGAAEFFSGLMPLSVTEEITTDIVERSDEPWGGTYHRMRVGESLSEPLPSCGGDDYEPDESEVDEAVEDRAVADLLRQDDTAWGGAKSSLGVLE</sequence>
<accession>A0ABV6N6H8</accession>
<name>A0ABV6N6H8_9PSEU</name>
<feature type="compositionally biased region" description="Pro residues" evidence="1">
    <location>
        <begin position="293"/>
        <end position="319"/>
    </location>
</feature>